<accession>A0ACD4UJM5</accession>
<organism evidence="1 2">
    <name type="scientific">Rhodococcus phage Reynauld</name>
    <dbReference type="NCBI Taxonomy" id="3062845"/>
    <lineage>
        <taxon>Viruses</taxon>
        <taxon>Duplodnaviria</taxon>
        <taxon>Heunggongvirae</taxon>
        <taxon>Uroviricota</taxon>
        <taxon>Caudoviricetes</taxon>
        <taxon>Caudoviricetes incertae sedis</taxon>
        <taxon>Reynauldvirus</taxon>
        <taxon>Reynauldvirus reynauld</taxon>
    </lineage>
</organism>
<dbReference type="EMBL" id="OR159659">
    <property type="protein sequence ID" value="WKW85495.1"/>
    <property type="molecule type" value="Genomic_DNA"/>
</dbReference>
<name>A0ACD4UJM5_9CAUD</name>
<evidence type="ECO:0000313" key="1">
    <source>
        <dbReference type="EMBL" id="WKW85495.1"/>
    </source>
</evidence>
<proteinExistence type="predicted"/>
<keyword evidence="2" id="KW-1185">Reference proteome</keyword>
<reference evidence="1" key="1">
    <citation type="submission" date="2023-06" db="EMBL/GenBank/DDBJ databases">
        <authorList>
            <person name="DeJong R.J."/>
            <person name="Yoon E."/>
            <person name="Radersma M."/>
            <person name="Veenstra M."/>
            <person name="Churu J."/>
            <person name="Moleakunnel K."/>
            <person name="Weaver G."/>
            <person name="Hill E."/>
            <person name="Janvier A."/>
            <person name="Harlow L."/>
            <person name="Kramer C."/>
            <person name="Seinen K."/>
            <person name="Chen A."/>
            <person name="Minasian M."/>
            <person name="Doorn S."/>
            <person name="Dole C."/>
            <person name="Ramsey F."/>
            <person name="Nieze J."/>
            <person name="Baker A."/>
            <person name="Swierenga S."/>
            <person name="White A."/>
            <person name="Howland A."/>
            <person name="Ko C."/>
            <person name="Russell D.A."/>
            <person name="Jacobs-Sera D."/>
            <person name="Hatfull G.F."/>
        </authorList>
    </citation>
    <scope>NUCLEOTIDE SEQUENCE</scope>
</reference>
<evidence type="ECO:0000313" key="2">
    <source>
        <dbReference type="Proteomes" id="UP001654496"/>
    </source>
</evidence>
<gene>
    <name evidence="1" type="primary">43</name>
    <name evidence="1" type="ORF">SEA_REYNAULD_43</name>
</gene>
<dbReference type="Proteomes" id="UP001654496">
    <property type="component" value="Segment"/>
</dbReference>
<protein>
    <submittedName>
        <fullName evidence="1">Uncharacterized protein</fullName>
    </submittedName>
</protein>
<sequence>MRSVAEELEETRVVRRRSIEEAVQDAMAIQSEAQAEQE</sequence>